<accession>A0A450UQ07</accession>
<keyword evidence="1" id="KW-1133">Transmembrane helix</keyword>
<evidence type="ECO:0000313" key="2">
    <source>
        <dbReference type="EMBL" id="VFJ93331.1"/>
    </source>
</evidence>
<keyword evidence="1" id="KW-0472">Membrane</keyword>
<dbReference type="EMBL" id="CAADFG010000055">
    <property type="protein sequence ID" value="VFJ93331.1"/>
    <property type="molecule type" value="Genomic_DNA"/>
</dbReference>
<feature type="transmembrane region" description="Helical" evidence="1">
    <location>
        <begin position="27"/>
        <end position="47"/>
    </location>
</feature>
<name>A0A450UQ07_9GAMM</name>
<proteinExistence type="predicted"/>
<evidence type="ECO:0000313" key="4">
    <source>
        <dbReference type="EMBL" id="VFK00843.1"/>
    </source>
</evidence>
<dbReference type="EMBL" id="CAADFI010000064">
    <property type="protein sequence ID" value="VFJ94619.1"/>
    <property type="molecule type" value="Genomic_DNA"/>
</dbReference>
<dbReference type="AlphaFoldDB" id="A0A450UQ07"/>
<protein>
    <recommendedName>
        <fullName evidence="5">LITAF domain-containing protein</fullName>
    </recommendedName>
</protein>
<keyword evidence="1" id="KW-0812">Transmembrane</keyword>
<evidence type="ECO:0008006" key="5">
    <source>
        <dbReference type="Google" id="ProtNLM"/>
    </source>
</evidence>
<organism evidence="3">
    <name type="scientific">Candidatus Kentrum eta</name>
    <dbReference type="NCBI Taxonomy" id="2126337"/>
    <lineage>
        <taxon>Bacteria</taxon>
        <taxon>Pseudomonadati</taxon>
        <taxon>Pseudomonadota</taxon>
        <taxon>Gammaproteobacteria</taxon>
        <taxon>Candidatus Kentrum</taxon>
    </lineage>
</organism>
<dbReference type="EMBL" id="CAADFJ010000053">
    <property type="protein sequence ID" value="VFK00843.1"/>
    <property type="molecule type" value="Genomic_DNA"/>
</dbReference>
<gene>
    <name evidence="2" type="ORF">BECKH772A_GA0070896_1005510</name>
    <name evidence="3" type="ORF">BECKH772B_GA0070898_1006410</name>
    <name evidence="4" type="ORF">BECKH772C_GA0070978_1005310</name>
</gene>
<reference evidence="3" key="1">
    <citation type="submission" date="2019-02" db="EMBL/GenBank/DDBJ databases">
        <authorList>
            <person name="Gruber-Vodicka R. H."/>
            <person name="Seah K. B. B."/>
        </authorList>
    </citation>
    <scope>NUCLEOTIDE SEQUENCE</scope>
    <source>
        <strain evidence="4">BECK_SA2B12</strain>
        <strain evidence="2">BECK_SA2B15</strain>
        <strain evidence="3">BECK_SA2B20</strain>
    </source>
</reference>
<sequence>MGEKQASRYCAHCGKNVLATGTTPNHLLHLILSLVTGGLWIVIWILVSIGKIGGYRCTQCGKRV</sequence>
<evidence type="ECO:0000256" key="1">
    <source>
        <dbReference type="SAM" id="Phobius"/>
    </source>
</evidence>
<evidence type="ECO:0000313" key="3">
    <source>
        <dbReference type="EMBL" id="VFJ94619.1"/>
    </source>
</evidence>